<reference evidence="2" key="1">
    <citation type="submission" date="2017-09" db="EMBL/GenBank/DDBJ databases">
        <title>Depth-based differentiation of microbial function through sediment-hosted aquifers and enrichment of novel symbionts in the deep terrestrial subsurface.</title>
        <authorList>
            <person name="Probst A.J."/>
            <person name="Ladd B."/>
            <person name="Jarett J.K."/>
            <person name="Geller-Mcgrath D.E."/>
            <person name="Sieber C.M.K."/>
            <person name="Emerson J.B."/>
            <person name="Anantharaman K."/>
            <person name="Thomas B.C."/>
            <person name="Malmstrom R."/>
            <person name="Stieglmeier M."/>
            <person name="Klingl A."/>
            <person name="Woyke T."/>
            <person name="Ryan C.M."/>
            <person name="Banfield J.F."/>
        </authorList>
    </citation>
    <scope>NUCLEOTIDE SEQUENCE [LARGE SCALE GENOMIC DNA]</scope>
</reference>
<accession>A0A2M6XTT5</accession>
<dbReference type="Proteomes" id="UP000229784">
    <property type="component" value="Unassembled WGS sequence"/>
</dbReference>
<comment type="caution">
    <text evidence="1">The sequence shown here is derived from an EMBL/GenBank/DDBJ whole genome shotgun (WGS) entry which is preliminary data.</text>
</comment>
<proteinExistence type="predicted"/>
<evidence type="ECO:0000313" key="2">
    <source>
        <dbReference type="Proteomes" id="UP000229784"/>
    </source>
</evidence>
<protein>
    <submittedName>
        <fullName evidence="1">Uncharacterized protein</fullName>
    </submittedName>
</protein>
<name>A0A2M6XTT5_9BACT</name>
<evidence type="ECO:0000313" key="1">
    <source>
        <dbReference type="EMBL" id="PIU14162.1"/>
    </source>
</evidence>
<organism evidence="1 2">
    <name type="scientific">bacterium (Candidatus Gribaldobacteria) CG08_land_8_20_14_0_20_39_15</name>
    <dbReference type="NCBI Taxonomy" id="2014273"/>
    <lineage>
        <taxon>Bacteria</taxon>
        <taxon>Candidatus Gribaldobacteria</taxon>
    </lineage>
</organism>
<dbReference type="EMBL" id="PEXQ01000075">
    <property type="protein sequence ID" value="PIU14162.1"/>
    <property type="molecule type" value="Genomic_DNA"/>
</dbReference>
<dbReference type="AlphaFoldDB" id="A0A2M6XTT5"/>
<gene>
    <name evidence="1" type="ORF">COT20_02980</name>
</gene>
<sequence length="72" mass="8322">MGDKAKTEMELAKDIKRYYPKASFIGFVDGIGWYVRQGDLQRIVSAFDEVFTFQKTELKRFLGLVQNKLNGN</sequence>